<dbReference type="InterPro" id="IPR055152">
    <property type="entry name" value="Transketolase-like_C_2"/>
</dbReference>
<dbReference type="EMBL" id="ML005405">
    <property type="protein sequence ID" value="RKP18640.1"/>
    <property type="molecule type" value="Genomic_DNA"/>
</dbReference>
<keyword evidence="9" id="KW-0786">Thiamine pyrophosphate</keyword>
<dbReference type="SUPFAM" id="SSF52922">
    <property type="entry name" value="TK C-terminal domain-like"/>
    <property type="match status" value="1"/>
</dbReference>
<dbReference type="Proteomes" id="UP000281549">
    <property type="component" value="Unassembled WGS sequence"/>
</dbReference>
<dbReference type="InterPro" id="IPR009014">
    <property type="entry name" value="Transketo_C/PFOR_II"/>
</dbReference>
<evidence type="ECO:0000256" key="9">
    <source>
        <dbReference type="ARBA" id="ARBA00023052"/>
    </source>
</evidence>
<dbReference type="InterPro" id="IPR029061">
    <property type="entry name" value="THDP-binding"/>
</dbReference>
<dbReference type="InterPro" id="IPR049557">
    <property type="entry name" value="Transketolase_CS"/>
</dbReference>
<keyword evidence="6" id="KW-0808">Transferase</keyword>
<dbReference type="GO" id="GO:0005634">
    <property type="term" value="C:nucleus"/>
    <property type="evidence" value="ECO:0007669"/>
    <property type="project" value="TreeGrafter"/>
</dbReference>
<reference evidence="13" key="1">
    <citation type="journal article" date="2018" name="Nat. Microbiol.">
        <title>Leveraging single-cell genomics to expand the fungal tree of life.</title>
        <authorList>
            <person name="Ahrendt S.R."/>
            <person name="Quandt C.A."/>
            <person name="Ciobanu D."/>
            <person name="Clum A."/>
            <person name="Salamov A."/>
            <person name="Andreopoulos B."/>
            <person name="Cheng J.F."/>
            <person name="Woyke T."/>
            <person name="Pelin A."/>
            <person name="Henrissat B."/>
            <person name="Reynolds N.K."/>
            <person name="Benny G.L."/>
            <person name="Smith M.E."/>
            <person name="James T.Y."/>
            <person name="Grigoriev I.V."/>
        </authorList>
    </citation>
    <scope>NUCLEOTIDE SEQUENCE [LARGE SCALE GENOMIC DNA]</scope>
    <source>
        <strain evidence="13">CSF55</strain>
    </source>
</reference>
<gene>
    <name evidence="12" type="ORF">ROZALSC1DRAFT_29690</name>
</gene>
<dbReference type="GO" id="GO:0006098">
    <property type="term" value="P:pentose-phosphate shunt"/>
    <property type="evidence" value="ECO:0007669"/>
    <property type="project" value="TreeGrafter"/>
</dbReference>
<dbReference type="GO" id="GO:0004802">
    <property type="term" value="F:transketolase activity"/>
    <property type="evidence" value="ECO:0007669"/>
    <property type="project" value="UniProtKB-EC"/>
</dbReference>
<keyword evidence="7" id="KW-0479">Metal-binding</keyword>
<evidence type="ECO:0000256" key="4">
    <source>
        <dbReference type="ARBA" id="ARBA00011738"/>
    </source>
</evidence>
<dbReference type="Pfam" id="PF22613">
    <property type="entry name" value="Transketolase_C_1"/>
    <property type="match status" value="1"/>
</dbReference>
<comment type="similarity">
    <text evidence="3">Belongs to the transketolase family.</text>
</comment>
<dbReference type="Gene3D" id="3.40.50.920">
    <property type="match status" value="1"/>
</dbReference>
<evidence type="ECO:0000256" key="5">
    <source>
        <dbReference type="ARBA" id="ARBA00013152"/>
    </source>
</evidence>
<dbReference type="Pfam" id="PF00456">
    <property type="entry name" value="Transketolase_N"/>
    <property type="match status" value="2"/>
</dbReference>
<dbReference type="EC" id="2.2.1.1" evidence="5"/>
<evidence type="ECO:0000256" key="2">
    <source>
        <dbReference type="ARBA" id="ARBA00001964"/>
    </source>
</evidence>
<evidence type="ECO:0000313" key="12">
    <source>
        <dbReference type="EMBL" id="RKP18640.1"/>
    </source>
</evidence>
<comment type="subunit">
    <text evidence="4">Homodimer.</text>
</comment>
<dbReference type="FunFam" id="3.40.50.920:FF:000003">
    <property type="entry name" value="Transketolase"/>
    <property type="match status" value="1"/>
</dbReference>
<evidence type="ECO:0000256" key="7">
    <source>
        <dbReference type="ARBA" id="ARBA00022723"/>
    </source>
</evidence>
<keyword evidence="8" id="KW-0460">Magnesium</keyword>
<feature type="domain" description="Transketolase N-terminal" evidence="10">
    <location>
        <begin position="9"/>
        <end position="57"/>
    </location>
</feature>
<dbReference type="GO" id="GO:0005829">
    <property type="term" value="C:cytosol"/>
    <property type="evidence" value="ECO:0007669"/>
    <property type="project" value="TreeGrafter"/>
</dbReference>
<proteinExistence type="inferred from homology"/>
<accession>A0A4P9YJN5</accession>
<dbReference type="FunFam" id="3.40.50.970:FF:000004">
    <property type="entry name" value="Transketolase"/>
    <property type="match status" value="1"/>
</dbReference>
<dbReference type="CDD" id="cd02012">
    <property type="entry name" value="TPP_TK"/>
    <property type="match status" value="1"/>
</dbReference>
<dbReference type="PANTHER" id="PTHR43522:SF2">
    <property type="entry name" value="TRANSKETOLASE 1-RELATED"/>
    <property type="match status" value="1"/>
</dbReference>
<dbReference type="InterPro" id="IPR005474">
    <property type="entry name" value="Transketolase_N"/>
</dbReference>
<dbReference type="GO" id="GO:0046872">
    <property type="term" value="F:metal ion binding"/>
    <property type="evidence" value="ECO:0007669"/>
    <property type="project" value="UniProtKB-KW"/>
</dbReference>
<dbReference type="PROSITE" id="PS00801">
    <property type="entry name" value="TRANSKETOLASE_1"/>
    <property type="match status" value="1"/>
</dbReference>
<organism evidence="12 13">
    <name type="scientific">Rozella allomycis (strain CSF55)</name>
    <dbReference type="NCBI Taxonomy" id="988480"/>
    <lineage>
        <taxon>Eukaryota</taxon>
        <taxon>Fungi</taxon>
        <taxon>Fungi incertae sedis</taxon>
        <taxon>Cryptomycota</taxon>
        <taxon>Cryptomycota incertae sedis</taxon>
        <taxon>Rozella</taxon>
    </lineage>
</organism>
<evidence type="ECO:0000259" key="11">
    <source>
        <dbReference type="Pfam" id="PF22613"/>
    </source>
</evidence>
<dbReference type="SUPFAM" id="SSF52518">
    <property type="entry name" value="Thiamin diphosphate-binding fold (THDP-binding)"/>
    <property type="match status" value="1"/>
</dbReference>
<evidence type="ECO:0000256" key="3">
    <source>
        <dbReference type="ARBA" id="ARBA00007131"/>
    </source>
</evidence>
<dbReference type="Gene3D" id="3.40.50.970">
    <property type="match status" value="2"/>
</dbReference>
<evidence type="ECO:0000256" key="8">
    <source>
        <dbReference type="ARBA" id="ARBA00022842"/>
    </source>
</evidence>
<feature type="domain" description="Transketolase N-terminal" evidence="10">
    <location>
        <begin position="80"/>
        <end position="327"/>
    </location>
</feature>
<evidence type="ECO:0000256" key="6">
    <source>
        <dbReference type="ARBA" id="ARBA00022679"/>
    </source>
</evidence>
<dbReference type="InterPro" id="IPR033247">
    <property type="entry name" value="Transketolase_fam"/>
</dbReference>
<dbReference type="PANTHER" id="PTHR43522">
    <property type="entry name" value="TRANSKETOLASE"/>
    <property type="match status" value="1"/>
</dbReference>
<evidence type="ECO:0000313" key="13">
    <source>
        <dbReference type="Proteomes" id="UP000281549"/>
    </source>
</evidence>
<name>A0A4P9YJN5_ROZAC</name>
<dbReference type="AlphaFoldDB" id="A0A4P9YJN5"/>
<sequence length="538" mass="59480">MTFEDLDWRCINTIRTLSADTVQKANSGHPGAPMGCAPMAHVLFSRFMNFSPGNPHWGPICVIEWSWLCAAVCDAPSSGAFRQLDSKTPGHPEVHMTDGIEVTTGPLGQGIAQAVGLAIAEAHLAERFNKDGFELFDNYTFVVLGDGCMQEGVASEACSLAGHLGLGKLILLYDDNNIQIDGSTDLAFTEDVMKRYESYGFHVLSVENGDSDLESLERAIEEAKRVKDKPSMIKVRTTIGFGSKLQGTEKVHGNPLGKEGLAEAKKKLGFNENEFFHVPKDVQSYFETLKRKGAEKEGKWNEMLERYAKEYPELAKELKRRFEGKLPEGWKDLLPVYSPEDAAVATRKLSEIVLNKIADKVPELTSGAYAIALEYDGPSTLCLTRQNVPHLKNSSIENTMKGGYILNDVENPQVILVGTGSEVSLCVETAEYLKDKLNIKARVVSMPCVELFEKQSNEYKKKVFSAQVPVVSVEAMSTLGWHKYSHFPIGIDTFGASAPYQQVYKKVGLSVEAISEKVSKVVSFYKNNPIEDLISRPF</sequence>
<feature type="domain" description="Transketolase-like C-terminal" evidence="11">
    <location>
        <begin position="402"/>
        <end position="509"/>
    </location>
</feature>
<protein>
    <recommendedName>
        <fullName evidence="5">transketolase</fullName>
        <ecNumber evidence="5">2.2.1.1</ecNumber>
    </recommendedName>
</protein>
<comment type="cofactor">
    <cofactor evidence="2">
        <name>thiamine diphosphate</name>
        <dbReference type="ChEBI" id="CHEBI:58937"/>
    </cofactor>
</comment>
<comment type="cofactor">
    <cofactor evidence="1">
        <name>Mg(2+)</name>
        <dbReference type="ChEBI" id="CHEBI:18420"/>
    </cofactor>
</comment>
<evidence type="ECO:0000256" key="1">
    <source>
        <dbReference type="ARBA" id="ARBA00001946"/>
    </source>
</evidence>
<evidence type="ECO:0000259" key="10">
    <source>
        <dbReference type="Pfam" id="PF00456"/>
    </source>
</evidence>